<comment type="caution">
    <text evidence="1">The sequence shown here is derived from an EMBL/GenBank/DDBJ whole genome shotgun (WGS) entry which is preliminary data.</text>
</comment>
<reference evidence="1" key="1">
    <citation type="submission" date="2022-07" db="EMBL/GenBank/DDBJ databases">
        <authorList>
            <person name="Macas J."/>
            <person name="Novak P."/>
            <person name="Neumann P."/>
        </authorList>
    </citation>
    <scope>NUCLEOTIDE SEQUENCE</scope>
</reference>
<keyword evidence="2" id="KW-1185">Reference proteome</keyword>
<evidence type="ECO:0000313" key="1">
    <source>
        <dbReference type="EMBL" id="CAH9076091.1"/>
    </source>
</evidence>
<accession>A0A9P0YT61</accession>
<sequence length="126" mass="14171">MCSSSFQTDILCKIPPIVKLCSARQTLQFKFVCQTDNCFSCGVGQNNTKNEEKRPWRARAQLLQPLAPLSVQSPLAPLFSLDFEANRSEPKLTDLNHHMYVSKLCSLEFESFELKLQVGAEGVEGF</sequence>
<gene>
    <name evidence="1" type="ORF">CEURO_LOCUS5696</name>
</gene>
<name>A0A9P0YT61_CUSEU</name>
<dbReference type="EMBL" id="CAMAPE010000010">
    <property type="protein sequence ID" value="CAH9076091.1"/>
    <property type="molecule type" value="Genomic_DNA"/>
</dbReference>
<dbReference type="Proteomes" id="UP001152484">
    <property type="component" value="Unassembled WGS sequence"/>
</dbReference>
<evidence type="ECO:0000313" key="2">
    <source>
        <dbReference type="Proteomes" id="UP001152484"/>
    </source>
</evidence>
<dbReference type="AlphaFoldDB" id="A0A9P0YT61"/>
<organism evidence="1 2">
    <name type="scientific">Cuscuta europaea</name>
    <name type="common">European dodder</name>
    <dbReference type="NCBI Taxonomy" id="41803"/>
    <lineage>
        <taxon>Eukaryota</taxon>
        <taxon>Viridiplantae</taxon>
        <taxon>Streptophyta</taxon>
        <taxon>Embryophyta</taxon>
        <taxon>Tracheophyta</taxon>
        <taxon>Spermatophyta</taxon>
        <taxon>Magnoliopsida</taxon>
        <taxon>eudicotyledons</taxon>
        <taxon>Gunneridae</taxon>
        <taxon>Pentapetalae</taxon>
        <taxon>asterids</taxon>
        <taxon>lamiids</taxon>
        <taxon>Solanales</taxon>
        <taxon>Convolvulaceae</taxon>
        <taxon>Cuscuteae</taxon>
        <taxon>Cuscuta</taxon>
        <taxon>Cuscuta subgen. Cuscuta</taxon>
    </lineage>
</organism>
<proteinExistence type="predicted"/>
<protein>
    <submittedName>
        <fullName evidence="1">Uncharacterized protein</fullName>
    </submittedName>
</protein>